<feature type="domain" description="Novel STAND NTPase 3" evidence="8">
    <location>
        <begin position="994"/>
        <end position="1158"/>
    </location>
</feature>
<feature type="signal peptide" evidence="6">
    <location>
        <begin position="1"/>
        <end position="23"/>
    </location>
</feature>
<dbReference type="Pfam" id="PF20720">
    <property type="entry name" value="nSTAND3"/>
    <property type="match status" value="1"/>
</dbReference>
<organism evidence="9 10">
    <name type="scientific">Crassostrea virginica</name>
    <name type="common">Eastern oyster</name>
    <dbReference type="NCBI Taxonomy" id="6565"/>
    <lineage>
        <taxon>Eukaryota</taxon>
        <taxon>Metazoa</taxon>
        <taxon>Spiralia</taxon>
        <taxon>Lophotrochozoa</taxon>
        <taxon>Mollusca</taxon>
        <taxon>Bivalvia</taxon>
        <taxon>Autobranchia</taxon>
        <taxon>Pteriomorphia</taxon>
        <taxon>Ostreida</taxon>
        <taxon>Ostreoidea</taxon>
        <taxon>Ostreidae</taxon>
        <taxon>Crassostrea</taxon>
    </lineage>
</organism>
<name>A0A8B8BS00_CRAVI</name>
<dbReference type="InterPro" id="IPR049050">
    <property type="entry name" value="nSTAND3"/>
</dbReference>
<feature type="compositionally biased region" description="Basic and acidic residues" evidence="4">
    <location>
        <begin position="649"/>
        <end position="708"/>
    </location>
</feature>
<evidence type="ECO:0000256" key="1">
    <source>
        <dbReference type="ARBA" id="ARBA00022737"/>
    </source>
</evidence>
<protein>
    <submittedName>
        <fullName evidence="10">Uncharacterized protein LOC111112665 isoform X1</fullName>
    </submittedName>
</protein>
<evidence type="ECO:0000259" key="7">
    <source>
        <dbReference type="Pfam" id="PF18738"/>
    </source>
</evidence>
<reference evidence="10" key="1">
    <citation type="submission" date="2025-08" db="UniProtKB">
        <authorList>
            <consortium name="RefSeq"/>
        </authorList>
    </citation>
    <scope>IDENTIFICATION</scope>
    <source>
        <tissue evidence="10">Whole sample</tissue>
    </source>
</reference>
<feature type="compositionally biased region" description="Basic and acidic residues" evidence="4">
    <location>
        <begin position="624"/>
        <end position="635"/>
    </location>
</feature>
<feature type="repeat" description="ANK" evidence="3">
    <location>
        <begin position="1617"/>
        <end position="1649"/>
    </location>
</feature>
<dbReference type="SUPFAM" id="SSF52540">
    <property type="entry name" value="P-loop containing nucleoside triphosphate hydrolases"/>
    <property type="match status" value="1"/>
</dbReference>
<evidence type="ECO:0000256" key="5">
    <source>
        <dbReference type="SAM" id="Phobius"/>
    </source>
</evidence>
<dbReference type="InterPro" id="IPR036770">
    <property type="entry name" value="Ankyrin_rpt-contain_sf"/>
</dbReference>
<dbReference type="PANTHER" id="PTHR24198">
    <property type="entry name" value="ANKYRIN REPEAT AND PROTEIN KINASE DOMAIN-CONTAINING PROTEIN"/>
    <property type="match status" value="1"/>
</dbReference>
<keyword evidence="9" id="KW-1185">Reference proteome</keyword>
<dbReference type="SUPFAM" id="SSF48403">
    <property type="entry name" value="Ankyrin repeat"/>
    <property type="match status" value="1"/>
</dbReference>
<feature type="repeat" description="ANK" evidence="3">
    <location>
        <begin position="1716"/>
        <end position="1748"/>
    </location>
</feature>
<dbReference type="PROSITE" id="PS50088">
    <property type="entry name" value="ANK_REPEAT"/>
    <property type="match status" value="6"/>
</dbReference>
<dbReference type="CDD" id="cd02019">
    <property type="entry name" value="NK"/>
    <property type="match status" value="1"/>
</dbReference>
<feature type="region of interest" description="Disordered" evidence="4">
    <location>
        <begin position="514"/>
        <end position="708"/>
    </location>
</feature>
<evidence type="ECO:0000256" key="2">
    <source>
        <dbReference type="ARBA" id="ARBA00023043"/>
    </source>
</evidence>
<feature type="chain" id="PRO_5034340793" evidence="6">
    <location>
        <begin position="24"/>
        <end position="1802"/>
    </location>
</feature>
<keyword evidence="2 3" id="KW-0040">ANK repeat</keyword>
<dbReference type="RefSeq" id="XP_022306070.1">
    <property type="nucleotide sequence ID" value="XM_022450362.1"/>
</dbReference>
<evidence type="ECO:0000313" key="9">
    <source>
        <dbReference type="Proteomes" id="UP000694844"/>
    </source>
</evidence>
<feature type="compositionally biased region" description="Polar residues" evidence="4">
    <location>
        <begin position="596"/>
        <end position="607"/>
    </location>
</feature>
<feature type="transmembrane region" description="Helical" evidence="5">
    <location>
        <begin position="206"/>
        <end position="227"/>
    </location>
</feature>
<evidence type="ECO:0000313" key="10">
    <source>
        <dbReference type="RefSeq" id="XP_022306070.1"/>
    </source>
</evidence>
<dbReference type="GeneID" id="111112665"/>
<gene>
    <name evidence="10" type="primary">LOC111112665</name>
</gene>
<dbReference type="Pfam" id="PF13637">
    <property type="entry name" value="Ank_4"/>
    <property type="match status" value="1"/>
</dbReference>
<feature type="repeat" description="ANK" evidence="3">
    <location>
        <begin position="1584"/>
        <end position="1616"/>
    </location>
</feature>
<dbReference type="PANTHER" id="PTHR24198:SF194">
    <property type="entry name" value="INVERSIN-A"/>
    <property type="match status" value="1"/>
</dbReference>
<keyword evidence="6" id="KW-0732">Signal</keyword>
<proteinExistence type="predicted"/>
<dbReference type="InterPro" id="IPR027417">
    <property type="entry name" value="P-loop_NTPase"/>
</dbReference>
<accession>A0A8B8BS00</accession>
<dbReference type="InterPro" id="IPR002110">
    <property type="entry name" value="Ankyrin_rpt"/>
</dbReference>
<keyword evidence="1" id="KW-0677">Repeat</keyword>
<dbReference type="Pfam" id="PF12796">
    <property type="entry name" value="Ank_2"/>
    <property type="match status" value="2"/>
</dbReference>
<dbReference type="SMART" id="SM00248">
    <property type="entry name" value="ANK"/>
    <property type="match status" value="8"/>
</dbReference>
<dbReference type="PROSITE" id="PS50297">
    <property type="entry name" value="ANK_REP_REGION"/>
    <property type="match status" value="5"/>
</dbReference>
<dbReference type="InterPro" id="IPR041249">
    <property type="entry name" value="HEPN_DZIP3"/>
</dbReference>
<dbReference type="Proteomes" id="UP000694844">
    <property type="component" value="Chromosome 9"/>
</dbReference>
<feature type="repeat" description="ANK" evidence="3">
    <location>
        <begin position="1749"/>
        <end position="1781"/>
    </location>
</feature>
<evidence type="ECO:0000256" key="4">
    <source>
        <dbReference type="SAM" id="MobiDB-lite"/>
    </source>
</evidence>
<evidence type="ECO:0000259" key="8">
    <source>
        <dbReference type="Pfam" id="PF20720"/>
    </source>
</evidence>
<dbReference type="Gene3D" id="1.25.40.20">
    <property type="entry name" value="Ankyrin repeat-containing domain"/>
    <property type="match status" value="3"/>
</dbReference>
<evidence type="ECO:0000256" key="6">
    <source>
        <dbReference type="SAM" id="SignalP"/>
    </source>
</evidence>
<dbReference type="OrthoDB" id="6121908at2759"/>
<feature type="repeat" description="ANK" evidence="3">
    <location>
        <begin position="1683"/>
        <end position="1715"/>
    </location>
</feature>
<feature type="domain" description="DZIP3-like HEPN" evidence="7">
    <location>
        <begin position="790"/>
        <end position="887"/>
    </location>
</feature>
<keyword evidence="5" id="KW-0472">Membrane</keyword>
<dbReference type="KEGG" id="cvn:111112665"/>
<feature type="repeat" description="ANK" evidence="3">
    <location>
        <begin position="1650"/>
        <end position="1682"/>
    </location>
</feature>
<feature type="compositionally biased region" description="Basic and acidic residues" evidence="4">
    <location>
        <begin position="608"/>
        <end position="617"/>
    </location>
</feature>
<keyword evidence="5" id="KW-0812">Transmembrane</keyword>
<sequence length="1802" mass="206281">MEVFVKTMKIQIVFLCMIHVTTGSVFQRVHECPAANNLIAWKKASLRFNCSEYSEHYTINVIRRKMLYHCLPSIFLNETIEFCGPNAAIERGKCPIYNYVFGATAATGSSCTNFTRGCPDPKHSPYHSSSFYKYNACWDINKEFRCFHAEPNCPQREDRRYTTIPTDAKTTPSTDKNTNRYRTISTEARTPSSTEEITNGWKAGTIVAVCIATCLTVVVFGILFYFLKYKRIPTESDADVEERKAFIVKIHRATLDGRFNKFVKALNEAMSPDVLENIKSQLQERPENESELASLGNPDEVLTYLDRTYQVFNNVYFLQGLFLAAQAPELYKICLDYAKTREKKIIFFEKQILETDHTKVQYFVHFPNVSSYSNSDLEAVQDTIATLLFAKYDDVIVCGIKNGCVIAIFMIRNYLIPHLRVLFGSKEKILFQRMLKHKIFKVVVRDDVIYKRDWQIVANKPNVVAKPAGLRETCMDTMFHCANVGNGVNTGEAKERVQEISRYKVERKLTEKEVNRSLTVDSNEDRTMESEKESNQKNEPEAEFKENPMESEMEKSVQIEDSIADRKSESQDEKSNRTDESDIEEKRKPKEKEMNRSLTGDSNANRTMKSEQKKSNQTDELDIEVERKPKEKEVNRSLTGDTNANKTMASEHESNQKNEPEAEFKENPKESEMEKSVQIEDSIADRKSESQDEKSNQTDESDIEVKRKPKEKEVNISLTEYQGCSRGFLYCRIPKRTTMATKENRNFLTVQRALDKPCTNLMQEVLRQYVPEKDIHKLLNETAKKRTIIPFVRKLNQETTLYPQTGVFNGSYANFDLSLLYVLIRNLTGIPSHTTGWGNAPDSMDNSTAANIERIRLLRNKYAHASTSHLTDKELKKERKNIISCIHGIERMLKLNSTQFEDAAEAIFKAAKEREDFGENLTKCQDDCRTMLKRQDEHENHLLKKTEEMQGDILTVHEILDELEKPLQKNTRKLQETKYETSIITQWQEDDEFFVSTKAAENVSKMVETNNLVIVTGHSGSGKSAIIQHIALQYRGRGWVVKPVYSFKEIHETCKSENFEKASHIFVFNDPIGKESYDEMSYNEWVRYRETFDLLIKRAKLLLTCRSLIVSDKRATGFFEQKLGELGINEQKFVKVDIDDNHCRLTTDEKKSMFKKHLPHEKPTEKEFNQICKIDMYFPLLCKLCRGQLIQKRNIVDVFKEPANVLETEIKRYKTKDKEVYCGLVCLILSKNDLSLSDLKNNNELFSKTLKMCELHHYTLPSTIIDKLKPLCGFLVKNNGEKYSFYHDFVMEVTTYVCGSDHPEEILDFADVSFLRKRVSVEKRKSNDPFTIVLEHQHIEKLVNRLIKELSGDRFIEVILSPCLRNKHVIRCVKNHLNDLSRNGMLELITKPQKTNTENKEFEHDMNDSLYTRLQFVSSMIEISPLFALITFCHDELSEYCLNLLKTNENLMNLFRKRAADVKKKSLFPAICANGNTDFLQMFTDDEIVECKNIKWNNMYPIHIISVFHNYHILDNVIKEDTNVDIFTTDKNAMTPLLLASGNKAQERGCQIERKGKSTDSTSRNKTVERLIFSGAGVNLCDRKGQSPLHKACQNGYESTAKLLLDNKAVVNLCDNNGNSPLLAACHNGHESTAKLLLANGADVNLCNKNGWFSLLIACFNGDESTANLLLANDADVNLCNKSGNSPLYKACYYGHESTAKRLLVNGADVNLCDKNGDSPLSAACYNGHENTAELLLVNDADVNLCNNSGKSPLFKACYNGHESTAKLLLVNGADLNLCDKNGISPQQIACQNGHKINFYLT</sequence>
<evidence type="ECO:0000256" key="3">
    <source>
        <dbReference type="PROSITE-ProRule" id="PRU00023"/>
    </source>
</evidence>
<feature type="compositionally biased region" description="Polar residues" evidence="4">
    <location>
        <begin position="636"/>
        <end position="648"/>
    </location>
</feature>
<dbReference type="Pfam" id="PF18738">
    <property type="entry name" value="HEPN_DZIP3"/>
    <property type="match status" value="1"/>
</dbReference>
<feature type="compositionally biased region" description="Basic and acidic residues" evidence="4">
    <location>
        <begin position="523"/>
        <end position="595"/>
    </location>
</feature>
<keyword evidence="5" id="KW-1133">Transmembrane helix</keyword>